<name>A0ABW3K4Z9_9BACT</name>
<dbReference type="PANTHER" id="PTHR30572">
    <property type="entry name" value="MEMBRANE COMPONENT OF TRANSPORTER-RELATED"/>
    <property type="match status" value="1"/>
</dbReference>
<evidence type="ECO:0000256" key="4">
    <source>
        <dbReference type="ARBA" id="ARBA00022989"/>
    </source>
</evidence>
<feature type="transmembrane region" description="Helical" evidence="6">
    <location>
        <begin position="752"/>
        <end position="772"/>
    </location>
</feature>
<comment type="caution">
    <text evidence="9">The sequence shown here is derived from an EMBL/GenBank/DDBJ whole genome shotgun (WGS) entry which is preliminary data.</text>
</comment>
<dbReference type="PANTHER" id="PTHR30572:SF18">
    <property type="entry name" value="ABC-TYPE MACROLIDE FAMILY EXPORT SYSTEM PERMEASE COMPONENT 2"/>
    <property type="match status" value="1"/>
</dbReference>
<feature type="domain" description="ABC3 transporter permease C-terminal" evidence="7">
    <location>
        <begin position="288"/>
        <end position="392"/>
    </location>
</feature>
<dbReference type="InterPro" id="IPR050250">
    <property type="entry name" value="Macrolide_Exporter_MacB"/>
</dbReference>
<feature type="transmembrane region" description="Helical" evidence="6">
    <location>
        <begin position="283"/>
        <end position="305"/>
    </location>
</feature>
<evidence type="ECO:0000313" key="10">
    <source>
        <dbReference type="Proteomes" id="UP001597112"/>
    </source>
</evidence>
<keyword evidence="5 6" id="KW-0472">Membrane</keyword>
<comment type="subcellular location">
    <subcellularLocation>
        <location evidence="1">Cell membrane</location>
        <topology evidence="1">Multi-pass membrane protein</topology>
    </subcellularLocation>
</comment>
<dbReference type="Pfam" id="PF12704">
    <property type="entry name" value="MacB_PCD"/>
    <property type="match status" value="1"/>
</dbReference>
<keyword evidence="10" id="KW-1185">Reference proteome</keyword>
<evidence type="ECO:0000256" key="3">
    <source>
        <dbReference type="ARBA" id="ARBA00022692"/>
    </source>
</evidence>
<feature type="transmembrane region" description="Helical" evidence="6">
    <location>
        <begin position="712"/>
        <end position="732"/>
    </location>
</feature>
<evidence type="ECO:0000256" key="6">
    <source>
        <dbReference type="SAM" id="Phobius"/>
    </source>
</evidence>
<protein>
    <submittedName>
        <fullName evidence="9">ABC transporter permease</fullName>
    </submittedName>
</protein>
<feature type="transmembrane region" description="Helical" evidence="6">
    <location>
        <begin position="334"/>
        <end position="357"/>
    </location>
</feature>
<sequence length="791" mass="88202">MLQNYLKIAFRNLLRHKAFSFINVFGLSIGMACSILILLWVHDELSYDKFHEGSDYIYRLTAELPKENIKAAVSSAPIAPAIQNAIPEIESTVRLSMGGGLDLLQVEDRNFEETRMCFADSNLLQFFSFRLVKGDPATAMLLPEGVLITESMAKKYFGNEDPLGKIIRKNRAEDLTITGVLADIPRNSHLQFDFIQPMVYLARTNRDLKENIWDNFNYYTYVRLDKNFAATPAALAAIGNKVQDIYKANEPHLKVAFKLQPLADIHLHSKFMADVAGHGNIQYVYIFIVVGIFVLAVACINFMNLATARSARRAKEVGLRKVAGAVRFQLIRQFLAESSLIACLALVIALAVVYAVLPAFNDLAGKSLSINLLNVKMVAGVLSITLITGLLAGSYPALFLSGFVPVKVLKGNLKAGAGNSLFRNTMVIVQFSVSIMLLVGTAVIYDQLKYIRTRNLGFDKENLIYMRMTGELWGKYQTLRTSLEQNPLTSNFTFVSDLPTNLVSGTVNVEWEGKDPESQPLFANMAVDENFMEVFNATLLSGRGFSKDFKADTASYIVNEKALKIMNIDPANAVGQSLTQWGNKGTIIGVVKDFNFKPIQQPIEPLILRLNTWGAWGVIRTKPMETDRTIAALEGICKTLNPAYPFTYNFIDKDLDNMYQAEQRLSSLFMVFAGLAIFISCLGLYGLSAFLAERRTKEIGVRKVLGASVPHIVYLLSTTFTRPVFVAMIIAGPLSWYAMNRWLEIFAYHVEIHWSIFVIAFSVAILIAWLTVSYESIKAAIANPAKSLRDE</sequence>
<feature type="domain" description="MacB-like periplasmic core" evidence="8">
    <location>
        <begin position="20"/>
        <end position="234"/>
    </location>
</feature>
<proteinExistence type="predicted"/>
<feature type="transmembrane region" description="Helical" evidence="6">
    <location>
        <begin position="668"/>
        <end position="691"/>
    </location>
</feature>
<feature type="domain" description="ABC3 transporter permease C-terminal" evidence="7">
    <location>
        <begin position="670"/>
        <end position="783"/>
    </location>
</feature>
<evidence type="ECO:0000259" key="7">
    <source>
        <dbReference type="Pfam" id="PF02687"/>
    </source>
</evidence>
<feature type="transmembrane region" description="Helical" evidence="6">
    <location>
        <begin position="21"/>
        <end position="41"/>
    </location>
</feature>
<evidence type="ECO:0000256" key="1">
    <source>
        <dbReference type="ARBA" id="ARBA00004651"/>
    </source>
</evidence>
<evidence type="ECO:0000256" key="5">
    <source>
        <dbReference type="ARBA" id="ARBA00023136"/>
    </source>
</evidence>
<accession>A0ABW3K4Z9</accession>
<evidence type="ECO:0000256" key="2">
    <source>
        <dbReference type="ARBA" id="ARBA00022475"/>
    </source>
</evidence>
<evidence type="ECO:0000313" key="9">
    <source>
        <dbReference type="EMBL" id="MFD1000303.1"/>
    </source>
</evidence>
<feature type="transmembrane region" description="Helical" evidence="6">
    <location>
        <begin position="377"/>
        <end position="400"/>
    </location>
</feature>
<dbReference type="Proteomes" id="UP001597112">
    <property type="component" value="Unassembled WGS sequence"/>
</dbReference>
<gene>
    <name evidence="9" type="ORF">ACFQ21_13350</name>
</gene>
<feature type="transmembrane region" description="Helical" evidence="6">
    <location>
        <begin position="421"/>
        <end position="445"/>
    </location>
</feature>
<keyword evidence="3 6" id="KW-0812">Transmembrane</keyword>
<keyword evidence="4 6" id="KW-1133">Transmembrane helix</keyword>
<keyword evidence="2" id="KW-1003">Cell membrane</keyword>
<dbReference type="InterPro" id="IPR025857">
    <property type="entry name" value="MacB_PCD"/>
</dbReference>
<dbReference type="Pfam" id="PF02687">
    <property type="entry name" value="FtsX"/>
    <property type="match status" value="2"/>
</dbReference>
<dbReference type="EMBL" id="JBHTKA010000004">
    <property type="protein sequence ID" value="MFD1000303.1"/>
    <property type="molecule type" value="Genomic_DNA"/>
</dbReference>
<organism evidence="9 10">
    <name type="scientific">Ohtaekwangia kribbensis</name>
    <dbReference type="NCBI Taxonomy" id="688913"/>
    <lineage>
        <taxon>Bacteria</taxon>
        <taxon>Pseudomonadati</taxon>
        <taxon>Bacteroidota</taxon>
        <taxon>Cytophagia</taxon>
        <taxon>Cytophagales</taxon>
        <taxon>Fulvivirgaceae</taxon>
        <taxon>Ohtaekwangia</taxon>
    </lineage>
</organism>
<dbReference type="PROSITE" id="PS51257">
    <property type="entry name" value="PROKAR_LIPOPROTEIN"/>
    <property type="match status" value="1"/>
</dbReference>
<dbReference type="RefSeq" id="WP_377579707.1">
    <property type="nucleotide sequence ID" value="NZ_JBHTKA010000004.1"/>
</dbReference>
<reference evidence="10" key="1">
    <citation type="journal article" date="2019" name="Int. J. Syst. Evol. Microbiol.">
        <title>The Global Catalogue of Microorganisms (GCM) 10K type strain sequencing project: providing services to taxonomists for standard genome sequencing and annotation.</title>
        <authorList>
            <consortium name="The Broad Institute Genomics Platform"/>
            <consortium name="The Broad Institute Genome Sequencing Center for Infectious Disease"/>
            <person name="Wu L."/>
            <person name="Ma J."/>
        </authorList>
    </citation>
    <scope>NUCLEOTIDE SEQUENCE [LARGE SCALE GENOMIC DNA]</scope>
    <source>
        <strain evidence="10">CCUG 58938</strain>
    </source>
</reference>
<dbReference type="InterPro" id="IPR003838">
    <property type="entry name" value="ABC3_permease_C"/>
</dbReference>
<evidence type="ECO:0000259" key="8">
    <source>
        <dbReference type="Pfam" id="PF12704"/>
    </source>
</evidence>